<keyword evidence="3" id="KW-1185">Reference proteome</keyword>
<accession>A0A5B7I7U6</accession>
<gene>
    <name evidence="2" type="ORF">E2C01_075183</name>
</gene>
<proteinExistence type="predicted"/>
<reference evidence="2 3" key="1">
    <citation type="submission" date="2019-05" db="EMBL/GenBank/DDBJ databases">
        <title>Another draft genome of Portunus trituberculatus and its Hox gene families provides insights of decapod evolution.</title>
        <authorList>
            <person name="Jeong J.-H."/>
            <person name="Song I."/>
            <person name="Kim S."/>
            <person name="Choi T."/>
            <person name="Kim D."/>
            <person name="Ryu S."/>
            <person name="Kim W."/>
        </authorList>
    </citation>
    <scope>NUCLEOTIDE SEQUENCE [LARGE SCALE GENOMIC DNA]</scope>
    <source>
        <tissue evidence="2">Muscle</tissue>
    </source>
</reference>
<evidence type="ECO:0000313" key="3">
    <source>
        <dbReference type="Proteomes" id="UP000324222"/>
    </source>
</evidence>
<dbReference type="Proteomes" id="UP000324222">
    <property type="component" value="Unassembled WGS sequence"/>
</dbReference>
<organism evidence="2 3">
    <name type="scientific">Portunus trituberculatus</name>
    <name type="common">Swimming crab</name>
    <name type="synonym">Neptunus trituberculatus</name>
    <dbReference type="NCBI Taxonomy" id="210409"/>
    <lineage>
        <taxon>Eukaryota</taxon>
        <taxon>Metazoa</taxon>
        <taxon>Ecdysozoa</taxon>
        <taxon>Arthropoda</taxon>
        <taxon>Crustacea</taxon>
        <taxon>Multicrustacea</taxon>
        <taxon>Malacostraca</taxon>
        <taxon>Eumalacostraca</taxon>
        <taxon>Eucarida</taxon>
        <taxon>Decapoda</taxon>
        <taxon>Pleocyemata</taxon>
        <taxon>Brachyura</taxon>
        <taxon>Eubrachyura</taxon>
        <taxon>Portunoidea</taxon>
        <taxon>Portunidae</taxon>
        <taxon>Portuninae</taxon>
        <taxon>Portunus</taxon>
    </lineage>
</organism>
<dbReference type="EMBL" id="VSRR010054482">
    <property type="protein sequence ID" value="MPC80600.1"/>
    <property type="molecule type" value="Genomic_DNA"/>
</dbReference>
<protein>
    <submittedName>
        <fullName evidence="2">Uncharacterized protein</fullName>
    </submittedName>
</protein>
<name>A0A5B7I7U6_PORTR</name>
<sequence length="90" mass="9903">MLRYSSSQSPRFYQTWLPQDAHPRSTSPLMTPAADACRPPPPPGRPAGQSLAAELYPEGQRALGNVHSRLQSCSFTTRPWSLSRPLSPTV</sequence>
<feature type="region of interest" description="Disordered" evidence="1">
    <location>
        <begin position="16"/>
        <end position="50"/>
    </location>
</feature>
<comment type="caution">
    <text evidence="2">The sequence shown here is derived from an EMBL/GenBank/DDBJ whole genome shotgun (WGS) entry which is preliminary data.</text>
</comment>
<dbReference type="AlphaFoldDB" id="A0A5B7I7U6"/>
<evidence type="ECO:0000313" key="2">
    <source>
        <dbReference type="EMBL" id="MPC80600.1"/>
    </source>
</evidence>
<evidence type="ECO:0000256" key="1">
    <source>
        <dbReference type="SAM" id="MobiDB-lite"/>
    </source>
</evidence>